<dbReference type="Gene3D" id="3.10.290.10">
    <property type="entry name" value="RNA-binding S4 domain"/>
    <property type="match status" value="1"/>
</dbReference>
<reference evidence="8 9" key="1">
    <citation type="journal article" date="2017" name="Environ. Microbiol.">
        <title>Decay of the glycolytic pathway and adaptation to intranuclear parasitism within Enterocytozoonidae microsporidia.</title>
        <authorList>
            <person name="Wiredu Boakye D."/>
            <person name="Jaroenlak P."/>
            <person name="Prachumwat A."/>
            <person name="Williams T.A."/>
            <person name="Bateman K.S."/>
            <person name="Itsathitphaisarn O."/>
            <person name="Sritunyalucksana K."/>
            <person name="Paszkiewicz K.H."/>
            <person name="Moore K.A."/>
            <person name="Stentiford G.D."/>
            <person name="Williams B.A."/>
        </authorList>
    </citation>
    <scope>NUCLEOTIDE SEQUENCE [LARGE SCALE GENOMIC DNA]</scope>
    <source>
        <strain evidence="8 9">GB1</strain>
    </source>
</reference>
<keyword evidence="4" id="KW-0689">Ribosomal protein</keyword>
<dbReference type="VEuPathDB" id="MicrosporidiaDB:ECANGB1_930"/>
<protein>
    <submittedName>
        <fullName evidence="8">RS9</fullName>
    </submittedName>
</protein>
<dbReference type="SMART" id="SM00363">
    <property type="entry name" value="S4"/>
    <property type="match status" value="1"/>
</dbReference>
<evidence type="ECO:0000256" key="1">
    <source>
        <dbReference type="ARBA" id="ARBA00007465"/>
    </source>
</evidence>
<dbReference type="GO" id="GO:0042274">
    <property type="term" value="P:ribosomal small subunit biogenesis"/>
    <property type="evidence" value="ECO:0007669"/>
    <property type="project" value="TreeGrafter"/>
</dbReference>
<dbReference type="InterPro" id="IPR002942">
    <property type="entry name" value="S4_RNA-bd"/>
</dbReference>
<evidence type="ECO:0000256" key="6">
    <source>
        <dbReference type="PROSITE-ProRule" id="PRU00182"/>
    </source>
</evidence>
<name>A0A1Y1S746_9MICR</name>
<dbReference type="Pfam" id="PF01479">
    <property type="entry name" value="S4"/>
    <property type="match status" value="1"/>
</dbReference>
<dbReference type="OrthoDB" id="1697570at2759"/>
<dbReference type="GO" id="GO:0019843">
    <property type="term" value="F:rRNA binding"/>
    <property type="evidence" value="ECO:0007669"/>
    <property type="project" value="UniProtKB-KW"/>
</dbReference>
<dbReference type="NCBIfam" id="TIGR01018">
    <property type="entry name" value="uS4_arch"/>
    <property type="match status" value="1"/>
</dbReference>
<dbReference type="AlphaFoldDB" id="A0A1Y1S746"/>
<dbReference type="InterPro" id="IPR036986">
    <property type="entry name" value="S4_RNA-bd_sf"/>
</dbReference>
<dbReference type="GO" id="GO:0003735">
    <property type="term" value="F:structural constituent of ribosome"/>
    <property type="evidence" value="ECO:0007669"/>
    <property type="project" value="InterPro"/>
</dbReference>
<dbReference type="InterPro" id="IPR005710">
    <property type="entry name" value="Ribosomal_uS4_euk/arc"/>
</dbReference>
<dbReference type="GO" id="GO:0006412">
    <property type="term" value="P:translation"/>
    <property type="evidence" value="ECO:0007669"/>
    <property type="project" value="InterPro"/>
</dbReference>
<evidence type="ECO:0000259" key="7">
    <source>
        <dbReference type="SMART" id="SM00363"/>
    </source>
</evidence>
<evidence type="ECO:0000313" key="8">
    <source>
        <dbReference type="EMBL" id="ORD94277.1"/>
    </source>
</evidence>
<evidence type="ECO:0000256" key="5">
    <source>
        <dbReference type="ARBA" id="ARBA00023274"/>
    </source>
</evidence>
<keyword evidence="2" id="KW-0699">rRNA-binding</keyword>
<accession>A0A1Y1S746</accession>
<dbReference type="SUPFAM" id="SSF55174">
    <property type="entry name" value="Alpha-L RNA-binding motif"/>
    <property type="match status" value="1"/>
</dbReference>
<dbReference type="PANTHER" id="PTHR11831:SF5">
    <property type="entry name" value="40S RIBOSOMAL PROTEIN S9"/>
    <property type="match status" value="1"/>
</dbReference>
<keyword evidence="5" id="KW-0687">Ribonucleoprotein</keyword>
<evidence type="ECO:0000256" key="2">
    <source>
        <dbReference type="ARBA" id="ARBA00022730"/>
    </source>
</evidence>
<keyword evidence="3 6" id="KW-0694">RNA-binding</keyword>
<evidence type="ECO:0000313" key="9">
    <source>
        <dbReference type="Proteomes" id="UP000192639"/>
    </source>
</evidence>
<dbReference type="PANTHER" id="PTHR11831">
    <property type="entry name" value="30S 40S RIBOSOMAL PROTEIN"/>
    <property type="match status" value="1"/>
</dbReference>
<dbReference type="EMBL" id="LWDP01000026">
    <property type="protein sequence ID" value="ORD94277.1"/>
    <property type="molecule type" value="Genomic_DNA"/>
</dbReference>
<dbReference type="NCBIfam" id="NF003139">
    <property type="entry name" value="PRK04051.1"/>
    <property type="match status" value="1"/>
</dbReference>
<comment type="caution">
    <text evidence="8">The sequence shown here is derived from an EMBL/GenBank/DDBJ whole genome shotgun (WGS) entry which is preliminary data.</text>
</comment>
<dbReference type="Proteomes" id="UP000192639">
    <property type="component" value="Unassembled WGS sequence"/>
</dbReference>
<comment type="similarity">
    <text evidence="1">Belongs to the universal ribosomal protein uS4 family.</text>
</comment>
<evidence type="ECO:0000256" key="3">
    <source>
        <dbReference type="ARBA" id="ARBA00022884"/>
    </source>
</evidence>
<organism evidence="8 9">
    <name type="scientific">Enterospora canceri</name>
    <dbReference type="NCBI Taxonomy" id="1081671"/>
    <lineage>
        <taxon>Eukaryota</taxon>
        <taxon>Fungi</taxon>
        <taxon>Fungi incertae sedis</taxon>
        <taxon>Microsporidia</taxon>
        <taxon>Enterocytozoonidae</taxon>
        <taxon>Enterospora</taxon>
    </lineage>
</organism>
<feature type="domain" description="RNA-binding S4" evidence="7">
    <location>
        <begin position="113"/>
        <end position="175"/>
    </location>
</feature>
<evidence type="ECO:0000256" key="4">
    <source>
        <dbReference type="ARBA" id="ARBA00022980"/>
    </source>
</evidence>
<gene>
    <name evidence="8" type="primary">RS9</name>
    <name evidence="8" type="ORF">ECANGB1_930</name>
</gene>
<sequence length="188" mass="21165">MGGVIRSRKLATTPRNPWEKARIIKELALLGKYGLRNKNELWTVLSVAKNDKEQARKLLITTDKELFMTEGRALLNRLFRDGLIAGVDFNDQEDISKCLKQVLNLELGNYLDRRLQTLVAKAGLARNLHHARALITQKQITLGGRVVNKPGMVVRAENEGYIEVNQNSCLAKAKKGRYAKKNGQGNEE</sequence>
<dbReference type="PROSITE" id="PS50889">
    <property type="entry name" value="S4"/>
    <property type="match status" value="1"/>
</dbReference>
<dbReference type="CDD" id="cd00165">
    <property type="entry name" value="S4"/>
    <property type="match status" value="1"/>
</dbReference>
<dbReference type="InterPro" id="IPR022801">
    <property type="entry name" value="Ribosomal_uS4"/>
</dbReference>
<keyword evidence="9" id="KW-1185">Reference proteome</keyword>
<proteinExistence type="inferred from homology"/>
<dbReference type="GO" id="GO:0015935">
    <property type="term" value="C:small ribosomal subunit"/>
    <property type="evidence" value="ECO:0007669"/>
    <property type="project" value="InterPro"/>
</dbReference>